<dbReference type="PANTHER" id="PTHR43141">
    <property type="entry name" value="CYTOCHROME BD2 SUBUNIT II"/>
    <property type="match status" value="1"/>
</dbReference>
<dbReference type="OrthoDB" id="9776710at2"/>
<dbReference type="InterPro" id="IPR003317">
    <property type="entry name" value="Cyt-d_oxidase_su2"/>
</dbReference>
<feature type="transmembrane region" description="Helical" evidence="7">
    <location>
        <begin position="225"/>
        <end position="250"/>
    </location>
</feature>
<name>A0A1I7BMC5_9BACT</name>
<sequence length="338" mass="37387">MLYVVIIFLCLALLMYVILGGADFGAGILEIFTPARMRSQLQDTTYKTIGPIWEANHMWLIIAIVILFVGFPSIYTTLSVHLHIPLALMLIGIIGRGTAFVFRHYDAYQDDMQKVYNFIFTYSSFITPFFLGLIFGAAVAGQIDPEAKGFYEAYIHPWFNFFSVSVGIFTVAICGFLASVFLVGEAKKSEVKAFVVRKAKLFIVFTVLTGGLVFAASIIDEVPLVGLLLTEWITIGTLVLATLAIIALWLNLKEGSKSLVRLLSGFVVTAILAAFGYHYFPDLIITKSGENLSLFNSAAIGKPIDTLAWALMIGSVFILPSLFYLLYSFQGNKMVEKK</sequence>
<keyword evidence="4 7" id="KW-0812">Transmembrane</keyword>
<dbReference type="PANTHER" id="PTHR43141:SF4">
    <property type="entry name" value="CYTOCHROME BD2 SUBUNIT II"/>
    <property type="match status" value="1"/>
</dbReference>
<dbReference type="EMBL" id="FPBF01000003">
    <property type="protein sequence ID" value="SFT88343.1"/>
    <property type="molecule type" value="Genomic_DNA"/>
</dbReference>
<evidence type="ECO:0000313" key="8">
    <source>
        <dbReference type="EMBL" id="SFT88343.1"/>
    </source>
</evidence>
<organism evidence="8 9">
    <name type="scientific">Algoriphagus locisalis</name>
    <dbReference type="NCBI Taxonomy" id="305507"/>
    <lineage>
        <taxon>Bacteria</taxon>
        <taxon>Pseudomonadati</taxon>
        <taxon>Bacteroidota</taxon>
        <taxon>Cytophagia</taxon>
        <taxon>Cytophagales</taxon>
        <taxon>Cyclobacteriaceae</taxon>
        <taxon>Algoriphagus</taxon>
    </lineage>
</organism>
<dbReference type="STRING" id="305507.SAMN04489724_2543"/>
<protein>
    <submittedName>
        <fullName evidence="8">Cytochrome bd-I ubiquinol oxidase subunit 2 apoprotein</fullName>
    </submittedName>
</protein>
<feature type="transmembrane region" description="Helical" evidence="7">
    <location>
        <begin position="58"/>
        <end position="78"/>
    </location>
</feature>
<evidence type="ECO:0000256" key="7">
    <source>
        <dbReference type="SAM" id="Phobius"/>
    </source>
</evidence>
<dbReference type="GO" id="GO:0005886">
    <property type="term" value="C:plasma membrane"/>
    <property type="evidence" value="ECO:0007669"/>
    <property type="project" value="UniProtKB-SubCell"/>
</dbReference>
<evidence type="ECO:0000256" key="1">
    <source>
        <dbReference type="ARBA" id="ARBA00004651"/>
    </source>
</evidence>
<evidence type="ECO:0000256" key="4">
    <source>
        <dbReference type="ARBA" id="ARBA00022692"/>
    </source>
</evidence>
<dbReference type="RefSeq" id="WP_091693554.1">
    <property type="nucleotide sequence ID" value="NZ_FPBF01000003.1"/>
</dbReference>
<keyword evidence="5 7" id="KW-1133">Transmembrane helix</keyword>
<dbReference type="GO" id="GO:0016682">
    <property type="term" value="F:oxidoreductase activity, acting on diphenols and related substances as donors, oxygen as acceptor"/>
    <property type="evidence" value="ECO:0007669"/>
    <property type="project" value="TreeGrafter"/>
</dbReference>
<evidence type="ECO:0000313" key="9">
    <source>
        <dbReference type="Proteomes" id="UP000199673"/>
    </source>
</evidence>
<dbReference type="GO" id="GO:0009055">
    <property type="term" value="F:electron transfer activity"/>
    <property type="evidence" value="ECO:0007669"/>
    <property type="project" value="TreeGrafter"/>
</dbReference>
<keyword evidence="3" id="KW-1003">Cell membrane</keyword>
<feature type="transmembrane region" description="Helical" evidence="7">
    <location>
        <begin position="84"/>
        <end position="103"/>
    </location>
</feature>
<feature type="transmembrane region" description="Helical" evidence="7">
    <location>
        <begin position="262"/>
        <end position="280"/>
    </location>
</feature>
<keyword evidence="9" id="KW-1185">Reference proteome</keyword>
<gene>
    <name evidence="8" type="ORF">SAMN04489724_2543</name>
</gene>
<comment type="similarity">
    <text evidence="2">Belongs to the cytochrome ubiquinol oxidase subunit 2 family.</text>
</comment>
<evidence type="ECO:0000256" key="3">
    <source>
        <dbReference type="ARBA" id="ARBA00022475"/>
    </source>
</evidence>
<evidence type="ECO:0000256" key="2">
    <source>
        <dbReference type="ARBA" id="ARBA00007543"/>
    </source>
</evidence>
<dbReference type="GO" id="GO:0070069">
    <property type="term" value="C:cytochrome complex"/>
    <property type="evidence" value="ECO:0007669"/>
    <property type="project" value="TreeGrafter"/>
</dbReference>
<feature type="transmembrane region" description="Helical" evidence="7">
    <location>
        <begin position="307"/>
        <end position="329"/>
    </location>
</feature>
<accession>A0A1I7BMC5</accession>
<feature type="transmembrane region" description="Helical" evidence="7">
    <location>
        <begin position="201"/>
        <end position="219"/>
    </location>
</feature>
<feature type="transmembrane region" description="Helical" evidence="7">
    <location>
        <begin position="6"/>
        <end position="32"/>
    </location>
</feature>
<dbReference type="GO" id="GO:0019646">
    <property type="term" value="P:aerobic electron transport chain"/>
    <property type="evidence" value="ECO:0007669"/>
    <property type="project" value="TreeGrafter"/>
</dbReference>
<proteinExistence type="inferred from homology"/>
<feature type="transmembrane region" description="Helical" evidence="7">
    <location>
        <begin position="158"/>
        <end position="181"/>
    </location>
</feature>
<comment type="subcellular location">
    <subcellularLocation>
        <location evidence="1">Cell membrane</location>
        <topology evidence="1">Multi-pass membrane protein</topology>
    </subcellularLocation>
</comment>
<evidence type="ECO:0000256" key="6">
    <source>
        <dbReference type="ARBA" id="ARBA00023136"/>
    </source>
</evidence>
<reference evidence="9" key="1">
    <citation type="submission" date="2016-10" db="EMBL/GenBank/DDBJ databases">
        <authorList>
            <person name="Varghese N."/>
            <person name="Submissions S."/>
        </authorList>
    </citation>
    <scope>NUCLEOTIDE SEQUENCE [LARGE SCALE GENOMIC DNA]</scope>
    <source>
        <strain evidence="9">DSM 23445</strain>
    </source>
</reference>
<evidence type="ECO:0000256" key="5">
    <source>
        <dbReference type="ARBA" id="ARBA00022989"/>
    </source>
</evidence>
<dbReference type="AlphaFoldDB" id="A0A1I7BMC5"/>
<dbReference type="Proteomes" id="UP000199673">
    <property type="component" value="Unassembled WGS sequence"/>
</dbReference>
<dbReference type="Pfam" id="PF02322">
    <property type="entry name" value="Cyt_bd_oxida_II"/>
    <property type="match status" value="1"/>
</dbReference>
<keyword evidence="6 7" id="KW-0472">Membrane</keyword>
<feature type="transmembrane region" description="Helical" evidence="7">
    <location>
        <begin position="115"/>
        <end position="138"/>
    </location>
</feature>